<keyword evidence="16" id="KW-0496">Mitochondrion</keyword>
<evidence type="ECO:0000256" key="11">
    <source>
        <dbReference type="ARBA" id="ARBA00022806"/>
    </source>
</evidence>
<dbReference type="SUPFAM" id="SSF52540">
    <property type="entry name" value="P-loop containing nucleoside triphosphate hydrolases"/>
    <property type="match status" value="1"/>
</dbReference>
<keyword evidence="6 21" id="KW-0479">Metal-binding</keyword>
<evidence type="ECO:0000256" key="2">
    <source>
        <dbReference type="ARBA" id="ARBA00004173"/>
    </source>
</evidence>
<reference evidence="26 27" key="1">
    <citation type="submission" date="2015-04" db="EMBL/GenBank/DDBJ databases">
        <authorList>
            <person name="Syromyatnikov M.Y."/>
            <person name="Popov V.N."/>
        </authorList>
    </citation>
    <scope>NUCLEOTIDE SEQUENCE [LARGE SCALE GENOMIC DNA]</scope>
</reference>
<dbReference type="GO" id="GO:0017108">
    <property type="term" value="F:5'-flap endonuclease activity"/>
    <property type="evidence" value="ECO:0007669"/>
    <property type="project" value="UniProtKB-UniRule"/>
</dbReference>
<dbReference type="GO" id="GO:0005524">
    <property type="term" value="F:ATP binding"/>
    <property type="evidence" value="ECO:0007669"/>
    <property type="project" value="UniProtKB-UniRule"/>
</dbReference>
<evidence type="ECO:0000256" key="20">
    <source>
        <dbReference type="ARBA" id="ARBA00047995"/>
    </source>
</evidence>
<dbReference type="GO" id="GO:0071932">
    <property type="term" value="P:replication fork reversal"/>
    <property type="evidence" value="ECO:0007669"/>
    <property type="project" value="TreeGrafter"/>
</dbReference>
<sequence>MDKRSFSVLVSPNKSSLLDHNSKKFKVTISPKKITQNVDEKNGNKLNLSHDINSELDGLCFDDDDFDEYFKNEIVSHENKLNLSNFSRCVVYNLEEAAQKFEKTLHLREKSTQETALCCLIGTWFDTSVQIGDVVSVCGVWNEDRKMFIVSSESGFIIVLPDTLVSGTTVVGSLFCARKSALAERFRPVILGDATAMNVGSMVHEIIQTVLRKNLTTLKEIRKTVDDYLKERDIIQLLYSSKMTMNGIYRELEPFITRIHEFMRQHIVCDMESEVNVKNQNQKPFTDRISEIQDIEENVWCPRLGLKGKIDVTVRVNPRNKFFNDFQKLMPLEIKTGKASFSMEHKGQLIIYQMMLQDLGSQIDSGLLLYIRDGIMTEIGATHSEKRGLIQMRNRLAHYLSVDLVTREKVVNLPEPISHHSACARCDYNTICCTLLKKQTNLNVTASNPLSTLKTKLTSHLTDDHVDYFLHWCHLITLEHNEAHKSIKLRHIWTKTPETRAAKGSALINLKITDLVQPHENDFIHHFRSSDANFEFTTSNFEVGEYLIVSTNKRACIAAGRVLKVETSVISLTLPRDLSLQYNKNLFHIDRYESQSQSVFNFSNVGVLLEDDKETNVNRLRKIIIDKQPASYTNNLPKIVMQKGEKILLQLNSVQRKAVLKALTCENYMLIKGLPGTGKTQTLVALIQLLMILKKSVLITSHTNSAVDNILLRLMDRGIKFMRLGSASRIHPLLRDFKESTIVAECKNVEELEKVYNEQQIVAVTCLGSSHALLSQRKFDYCLVDEATQIFQPTVIRPLISAEKFILVGDPMQLSPLVRSSEARSLGAHESLFERLDSSESTMILGLQYRMNRIITKLANNLTYNEQLKCGTEVVEKATMNVPKSQMLQQRLVNEKWLAKALSLHIDQSCSVINTGDVHQIAKDFAEEVNVEIKNEFADKSKIYVNYCEVAIVLHIVQLLIDCGVSGKAIGVIAPYRSQVEALKKIFVHHSTVE</sequence>
<evidence type="ECO:0000256" key="12">
    <source>
        <dbReference type="ARBA" id="ARBA00022840"/>
    </source>
</evidence>
<accession>A0A1J1IZ91</accession>
<comment type="catalytic activity">
    <reaction evidence="20 21">
        <text>ATP + H2O = ADP + phosphate + H(+)</text>
        <dbReference type="Rhea" id="RHEA:13065"/>
        <dbReference type="ChEBI" id="CHEBI:15377"/>
        <dbReference type="ChEBI" id="CHEBI:15378"/>
        <dbReference type="ChEBI" id="CHEBI:30616"/>
        <dbReference type="ChEBI" id="CHEBI:43474"/>
        <dbReference type="ChEBI" id="CHEBI:456216"/>
        <dbReference type="EC" id="3.6.4.12"/>
    </reaction>
</comment>
<comment type="cofactor">
    <cofactor evidence="1">
        <name>[4Fe-4S] cluster</name>
        <dbReference type="ChEBI" id="CHEBI:49883"/>
    </cofactor>
</comment>
<dbReference type="OrthoDB" id="306218at2759"/>
<dbReference type="AlphaFoldDB" id="A0A1J1IZ91"/>
<evidence type="ECO:0000259" key="24">
    <source>
        <dbReference type="Pfam" id="PF13087"/>
    </source>
</evidence>
<dbReference type="Gene3D" id="3.40.50.300">
    <property type="entry name" value="P-loop containing nucleotide triphosphate hydrolases"/>
    <property type="match status" value="2"/>
</dbReference>
<evidence type="ECO:0000259" key="23">
    <source>
        <dbReference type="Pfam" id="PF13086"/>
    </source>
</evidence>
<comment type="function">
    <text evidence="21">Key enzyme involved in DNA replication and DNA repair. Involved in Okazaki fragments processing by cleaving long flaps that escape FEN1: flaps that are longer than 27 nucleotides are coated by replication protein A complex (RPA), leading to recruit DNA2 which cleaves the flap until it is too short to bind RPA and becomes a substrate for FEN1. Also involved in 5'-end resection of DNA during double-strand break (DSB) repair by mediating the cleavage of 5'-ssDNA.</text>
</comment>
<dbReference type="Pfam" id="PF13086">
    <property type="entry name" value="AAA_11"/>
    <property type="match status" value="2"/>
</dbReference>
<evidence type="ECO:0000256" key="5">
    <source>
        <dbReference type="ARBA" id="ARBA00022705"/>
    </source>
</evidence>
<dbReference type="EC" id="3.6.4.12" evidence="21"/>
<dbReference type="Gene3D" id="3.90.320.10">
    <property type="match status" value="1"/>
</dbReference>
<evidence type="ECO:0000256" key="16">
    <source>
        <dbReference type="ARBA" id="ARBA00023128"/>
    </source>
</evidence>
<evidence type="ECO:0000256" key="6">
    <source>
        <dbReference type="ARBA" id="ARBA00022723"/>
    </source>
</evidence>
<dbReference type="GO" id="GO:0005739">
    <property type="term" value="C:mitochondrion"/>
    <property type="evidence" value="ECO:0007669"/>
    <property type="project" value="UniProtKB-SubCell"/>
</dbReference>
<dbReference type="PANTHER" id="PTHR10887">
    <property type="entry name" value="DNA2/NAM7 HELICASE FAMILY"/>
    <property type="match status" value="1"/>
</dbReference>
<evidence type="ECO:0000256" key="3">
    <source>
        <dbReference type="ARBA" id="ARBA00007913"/>
    </source>
</evidence>
<keyword evidence="15 21" id="KW-0238">DNA-binding</keyword>
<dbReference type="GO" id="GO:0005634">
    <property type="term" value="C:nucleus"/>
    <property type="evidence" value="ECO:0007669"/>
    <property type="project" value="UniProtKB-SubCell"/>
</dbReference>
<proteinExistence type="inferred from homology"/>
<dbReference type="InterPro" id="IPR026851">
    <property type="entry name" value="Dna2/JHS1_DEXXQ-box"/>
</dbReference>
<keyword evidence="12 21" id="KW-0067">ATP-binding</keyword>
<dbReference type="InterPro" id="IPR041679">
    <property type="entry name" value="DNA2/NAM7-like_C"/>
</dbReference>
<keyword evidence="9 21" id="KW-0227">DNA damage</keyword>
<dbReference type="InterPro" id="IPR045055">
    <property type="entry name" value="DNA2/NAM7-like"/>
</dbReference>
<keyword evidence="11 21" id="KW-0347">Helicase</keyword>
<evidence type="ECO:0000256" key="10">
    <source>
        <dbReference type="ARBA" id="ARBA00022801"/>
    </source>
</evidence>
<comment type="similarity">
    <text evidence="3 21">Belongs to the DNA2/NAM7 helicase family.</text>
</comment>
<dbReference type="Proteomes" id="UP000183832">
    <property type="component" value="Unassembled WGS sequence"/>
</dbReference>
<evidence type="ECO:0000256" key="1">
    <source>
        <dbReference type="ARBA" id="ARBA00001966"/>
    </source>
</evidence>
<evidence type="ECO:0000256" key="21">
    <source>
        <dbReference type="RuleBase" id="RU367041"/>
    </source>
</evidence>
<evidence type="ECO:0000313" key="26">
    <source>
        <dbReference type="EMBL" id="CRL05010.1"/>
    </source>
</evidence>
<feature type="domain" description="DNA replication factor Dna2 N-terminal" evidence="22">
    <location>
        <begin position="110"/>
        <end position="316"/>
    </location>
</feature>
<dbReference type="InterPro" id="IPR041677">
    <property type="entry name" value="DNA2/NAM7_AAA_11"/>
</dbReference>
<evidence type="ECO:0000256" key="18">
    <source>
        <dbReference type="ARBA" id="ARBA00023242"/>
    </source>
</evidence>
<dbReference type="GO" id="GO:0003677">
    <property type="term" value="F:DNA binding"/>
    <property type="evidence" value="ECO:0007669"/>
    <property type="project" value="UniProtKB-UniRule"/>
</dbReference>
<dbReference type="GO" id="GO:0006281">
    <property type="term" value="P:DNA repair"/>
    <property type="evidence" value="ECO:0007669"/>
    <property type="project" value="UniProtKB-KW"/>
</dbReference>
<dbReference type="EC" id="3.1.-.-" evidence="21"/>
<feature type="non-terminal residue" evidence="26">
    <location>
        <position position="994"/>
    </location>
</feature>
<keyword evidence="21" id="KW-0158">Chromosome</keyword>
<dbReference type="GO" id="GO:0051539">
    <property type="term" value="F:4 iron, 4 sulfur cluster binding"/>
    <property type="evidence" value="ECO:0007669"/>
    <property type="project" value="UniProtKB-UniRule"/>
</dbReference>
<organism evidence="26 27">
    <name type="scientific">Clunio marinus</name>
    <dbReference type="NCBI Taxonomy" id="568069"/>
    <lineage>
        <taxon>Eukaryota</taxon>
        <taxon>Metazoa</taxon>
        <taxon>Ecdysozoa</taxon>
        <taxon>Arthropoda</taxon>
        <taxon>Hexapoda</taxon>
        <taxon>Insecta</taxon>
        <taxon>Pterygota</taxon>
        <taxon>Neoptera</taxon>
        <taxon>Endopterygota</taxon>
        <taxon>Diptera</taxon>
        <taxon>Nematocera</taxon>
        <taxon>Chironomoidea</taxon>
        <taxon>Chironomidae</taxon>
        <taxon>Clunio</taxon>
    </lineage>
</organism>
<dbReference type="Pfam" id="PF08696">
    <property type="entry name" value="Dna2"/>
    <property type="match status" value="1"/>
</dbReference>
<keyword evidence="14 21" id="KW-0411">Iron-sulfur</keyword>
<feature type="domain" description="DNA2/NAM7 helicase helicase" evidence="23">
    <location>
        <begin position="753"/>
        <end position="820"/>
    </location>
</feature>
<keyword evidence="13 21" id="KW-0408">Iron</keyword>
<evidence type="ECO:0000256" key="13">
    <source>
        <dbReference type="ARBA" id="ARBA00023004"/>
    </source>
</evidence>
<protein>
    <recommendedName>
        <fullName evidence="21">DNA replication ATP-dependent helicase/nuclease</fullName>
        <ecNumber evidence="21">3.1.-.-</ecNumber>
        <ecNumber evidence="21">3.6.4.12</ecNumber>
    </recommendedName>
</protein>
<dbReference type="PANTHER" id="PTHR10887:SF433">
    <property type="entry name" value="DNA REPLICATION ATP-DEPENDENT HELICASE_NUCLEASE DNA2"/>
    <property type="match status" value="1"/>
</dbReference>
<keyword evidence="21" id="KW-0540">Nuclease</keyword>
<keyword evidence="8" id="KW-0255">Endonuclease</keyword>
<evidence type="ECO:0000256" key="7">
    <source>
        <dbReference type="ARBA" id="ARBA00022741"/>
    </source>
</evidence>
<evidence type="ECO:0000256" key="19">
    <source>
        <dbReference type="ARBA" id="ARBA00023268"/>
    </source>
</evidence>
<dbReference type="GO" id="GO:0033567">
    <property type="term" value="P:DNA replication, Okazaki fragment processing"/>
    <property type="evidence" value="ECO:0007669"/>
    <property type="project" value="UniProtKB-UniRule"/>
</dbReference>
<dbReference type="CDD" id="cd22318">
    <property type="entry name" value="DNA2_N-like"/>
    <property type="match status" value="1"/>
</dbReference>
<dbReference type="GO" id="GO:0046872">
    <property type="term" value="F:metal ion binding"/>
    <property type="evidence" value="ECO:0007669"/>
    <property type="project" value="UniProtKB-UniRule"/>
</dbReference>
<evidence type="ECO:0000256" key="15">
    <source>
        <dbReference type="ARBA" id="ARBA00023125"/>
    </source>
</evidence>
<evidence type="ECO:0000256" key="17">
    <source>
        <dbReference type="ARBA" id="ARBA00023204"/>
    </source>
</evidence>
<keyword evidence="17 21" id="KW-0234">DNA repair</keyword>
<dbReference type="InterPro" id="IPR011604">
    <property type="entry name" value="PDDEXK-like_dom_sf"/>
</dbReference>
<evidence type="ECO:0000259" key="25">
    <source>
        <dbReference type="Pfam" id="PF21123"/>
    </source>
</evidence>
<evidence type="ECO:0000256" key="4">
    <source>
        <dbReference type="ARBA" id="ARBA00022485"/>
    </source>
</evidence>
<comment type="subcellular location">
    <subcellularLocation>
        <location evidence="2">Mitochondrion</location>
    </subcellularLocation>
    <subcellularLocation>
        <location evidence="21">Nucleus</location>
    </subcellularLocation>
    <subcellularLocation>
        <location evidence="21">Chromosome</location>
    </subcellularLocation>
</comment>
<name>A0A1J1IZ91_9DIPT</name>
<keyword evidence="18 21" id="KW-0539">Nucleus</keyword>
<dbReference type="InterPro" id="IPR027417">
    <property type="entry name" value="P-loop_NTPase"/>
</dbReference>
<dbReference type="GO" id="GO:0005694">
    <property type="term" value="C:chromosome"/>
    <property type="evidence" value="ECO:0007669"/>
    <property type="project" value="UniProtKB-SubCell"/>
</dbReference>
<dbReference type="InterPro" id="IPR014808">
    <property type="entry name" value="DNA_replication_fac_Dna2_N"/>
</dbReference>
<keyword evidence="7 21" id="KW-0547">Nucleotide-binding</keyword>
<dbReference type="GO" id="GO:0017116">
    <property type="term" value="F:single-stranded DNA helicase activity"/>
    <property type="evidence" value="ECO:0007669"/>
    <property type="project" value="UniProtKB-UniRule"/>
</dbReference>
<keyword evidence="4 21" id="KW-0004">4Fe-4S</keyword>
<keyword evidence="19 21" id="KW-0511">Multifunctional enzyme</keyword>
<dbReference type="FunFam" id="3.40.50.300:FF:001170">
    <property type="entry name" value="DNA replication helicase Dna2"/>
    <property type="match status" value="1"/>
</dbReference>
<feature type="domain" description="DNA2 rift barrel" evidence="25">
    <location>
        <begin position="502"/>
        <end position="593"/>
    </location>
</feature>
<keyword evidence="5 21" id="KW-0235">DNA replication</keyword>
<dbReference type="STRING" id="568069.A0A1J1IZ91"/>
<dbReference type="InterPro" id="IPR048459">
    <property type="entry name" value="DNA2_Rift"/>
</dbReference>
<evidence type="ECO:0000256" key="14">
    <source>
        <dbReference type="ARBA" id="ARBA00023014"/>
    </source>
</evidence>
<evidence type="ECO:0000259" key="22">
    <source>
        <dbReference type="Pfam" id="PF08696"/>
    </source>
</evidence>
<feature type="domain" description="DNA2/NAM7 helicase helicase" evidence="23">
    <location>
        <begin position="650"/>
        <end position="746"/>
    </location>
</feature>
<keyword evidence="27" id="KW-1185">Reference proteome</keyword>
<dbReference type="Pfam" id="PF13087">
    <property type="entry name" value="AAA_12"/>
    <property type="match status" value="1"/>
</dbReference>
<dbReference type="CDD" id="cd18041">
    <property type="entry name" value="DEXXQc_DNA2"/>
    <property type="match status" value="1"/>
</dbReference>
<keyword evidence="10 21" id="KW-0378">Hydrolase</keyword>
<evidence type="ECO:0000256" key="9">
    <source>
        <dbReference type="ARBA" id="ARBA00022763"/>
    </source>
</evidence>
<gene>
    <name evidence="26" type="primary">nuclease DNA2</name>
    <name evidence="26" type="ORF">CLUMA_CG018194</name>
</gene>
<dbReference type="EMBL" id="CVRI01000064">
    <property type="protein sequence ID" value="CRL05010.1"/>
    <property type="molecule type" value="Genomic_DNA"/>
</dbReference>
<evidence type="ECO:0000313" key="27">
    <source>
        <dbReference type="Proteomes" id="UP000183832"/>
    </source>
</evidence>
<dbReference type="GO" id="GO:0016887">
    <property type="term" value="F:ATP hydrolysis activity"/>
    <property type="evidence" value="ECO:0007669"/>
    <property type="project" value="RHEA"/>
</dbReference>
<feature type="domain" description="DNA2/NAM7 helicase-like C-terminal" evidence="24">
    <location>
        <begin position="829"/>
        <end position="989"/>
    </location>
</feature>
<dbReference type="Pfam" id="PF21123">
    <property type="entry name" value="Dna2_Rift"/>
    <property type="match status" value="1"/>
</dbReference>
<evidence type="ECO:0000256" key="8">
    <source>
        <dbReference type="ARBA" id="ARBA00022759"/>
    </source>
</evidence>